<reference evidence="2" key="1">
    <citation type="submission" date="2014-09" db="EMBL/GenBank/DDBJ databases">
        <authorList>
            <person name="Magalhaes I.L.F."/>
            <person name="Oliveira U."/>
            <person name="Santos F.R."/>
            <person name="Vidigal T.H.D.A."/>
            <person name="Brescovit A.D."/>
            <person name="Santos A.J."/>
        </authorList>
    </citation>
    <scope>NUCLEOTIDE SEQUENCE</scope>
    <source>
        <tissue evidence="2">Shoot tissue taken approximately 20 cm above the soil surface</tissue>
    </source>
</reference>
<evidence type="ECO:0000313" key="2">
    <source>
        <dbReference type="EMBL" id="JAE00361.1"/>
    </source>
</evidence>
<dbReference type="AlphaFoldDB" id="A0A0A9ER52"/>
<proteinExistence type="predicted"/>
<accession>A0A0A9ER52</accession>
<sequence length="43" mass="5367">MRRPATWRAMRRRIIPALQRSKRRLRRGAKPGRGGCRWRRWRP</sequence>
<feature type="region of interest" description="Disordered" evidence="1">
    <location>
        <begin position="21"/>
        <end position="43"/>
    </location>
</feature>
<reference evidence="2" key="2">
    <citation type="journal article" date="2015" name="Data Brief">
        <title>Shoot transcriptome of the giant reed, Arundo donax.</title>
        <authorList>
            <person name="Barrero R.A."/>
            <person name="Guerrero F.D."/>
            <person name="Moolhuijzen P."/>
            <person name="Goolsby J.A."/>
            <person name="Tidwell J."/>
            <person name="Bellgard S.E."/>
            <person name="Bellgard M.I."/>
        </authorList>
    </citation>
    <scope>NUCLEOTIDE SEQUENCE</scope>
    <source>
        <tissue evidence="2">Shoot tissue taken approximately 20 cm above the soil surface</tissue>
    </source>
</reference>
<organism evidence="2">
    <name type="scientific">Arundo donax</name>
    <name type="common">Giant reed</name>
    <name type="synonym">Donax arundinaceus</name>
    <dbReference type="NCBI Taxonomy" id="35708"/>
    <lineage>
        <taxon>Eukaryota</taxon>
        <taxon>Viridiplantae</taxon>
        <taxon>Streptophyta</taxon>
        <taxon>Embryophyta</taxon>
        <taxon>Tracheophyta</taxon>
        <taxon>Spermatophyta</taxon>
        <taxon>Magnoliopsida</taxon>
        <taxon>Liliopsida</taxon>
        <taxon>Poales</taxon>
        <taxon>Poaceae</taxon>
        <taxon>PACMAD clade</taxon>
        <taxon>Arundinoideae</taxon>
        <taxon>Arundineae</taxon>
        <taxon>Arundo</taxon>
    </lineage>
</organism>
<evidence type="ECO:0000256" key="1">
    <source>
        <dbReference type="SAM" id="MobiDB-lite"/>
    </source>
</evidence>
<name>A0A0A9ER52_ARUDO</name>
<dbReference type="EMBL" id="GBRH01197535">
    <property type="protein sequence ID" value="JAE00361.1"/>
    <property type="molecule type" value="Transcribed_RNA"/>
</dbReference>
<protein>
    <submittedName>
        <fullName evidence="2">Uncharacterized protein</fullName>
    </submittedName>
</protein>